<evidence type="ECO:0000313" key="2">
    <source>
        <dbReference type="Proteomes" id="UP000441797"/>
    </source>
</evidence>
<evidence type="ECO:0000313" key="1">
    <source>
        <dbReference type="EMBL" id="MUL36067.1"/>
    </source>
</evidence>
<protein>
    <recommendedName>
        <fullName evidence="3">YgiT-type zinc finger domain-containing protein</fullName>
    </recommendedName>
</protein>
<proteinExistence type="predicted"/>
<evidence type="ECO:0008006" key="3">
    <source>
        <dbReference type="Google" id="ProtNLM"/>
    </source>
</evidence>
<dbReference type="OrthoDB" id="466160at2"/>
<comment type="caution">
    <text evidence="1">The sequence shown here is derived from an EMBL/GenBank/DDBJ whole genome shotgun (WGS) entry which is preliminary data.</text>
</comment>
<dbReference type="AlphaFoldDB" id="A0A6N8FV83"/>
<dbReference type="EMBL" id="NAPY01000008">
    <property type="protein sequence ID" value="MUL36067.1"/>
    <property type="molecule type" value="Genomic_DNA"/>
</dbReference>
<gene>
    <name evidence="1" type="ORF">BWI75_06810</name>
</gene>
<accession>A0A6N8FV83</accession>
<dbReference type="RefSeq" id="WP_105220979.1">
    <property type="nucleotide sequence ID" value="NZ_CAWNSU010000074.1"/>
</dbReference>
<reference evidence="1 2" key="1">
    <citation type="journal article" date="2019" name="Front. Microbiol.">
        <title>Genomic Features for Desiccation Tolerance and Sugar Biosynthesis in the Extremophile Gloeocapsopsis sp. UTEX B3054.</title>
        <authorList>
            <person name="Urrejola C."/>
            <person name="Alcorta J."/>
            <person name="Salas L."/>
            <person name="Vasquez M."/>
            <person name="Polz M.F."/>
            <person name="Vicuna R."/>
            <person name="Diez B."/>
        </authorList>
    </citation>
    <scope>NUCLEOTIDE SEQUENCE [LARGE SCALE GENOMIC DNA]</scope>
    <source>
        <strain evidence="1 2">1H9</strain>
    </source>
</reference>
<sequence>MTNNWQERLVDKQVTYTLELNGKIFLIENVPARVNEETGEQLFSFSTVERLQQMILDGGEPDHFVQVPVYNYVSSAG</sequence>
<dbReference type="Proteomes" id="UP000441797">
    <property type="component" value="Unassembled WGS sequence"/>
</dbReference>
<organism evidence="1 2">
    <name type="scientific">Gloeocapsopsis dulcis AAB1 = 1H9</name>
    <dbReference type="NCBI Taxonomy" id="1433147"/>
    <lineage>
        <taxon>Bacteria</taxon>
        <taxon>Bacillati</taxon>
        <taxon>Cyanobacteriota</taxon>
        <taxon>Cyanophyceae</taxon>
        <taxon>Oscillatoriophycideae</taxon>
        <taxon>Chroococcales</taxon>
        <taxon>Chroococcaceae</taxon>
        <taxon>Gloeocapsopsis</taxon>
        <taxon>Gloeocapsopsis dulcis</taxon>
    </lineage>
</organism>
<name>A0A6N8FV83_9CHRO</name>
<keyword evidence="2" id="KW-1185">Reference proteome</keyword>